<evidence type="ECO:0000313" key="3">
    <source>
        <dbReference type="EMBL" id="KAI0504545.1"/>
    </source>
</evidence>
<dbReference type="Proteomes" id="UP000829196">
    <property type="component" value="Unassembled WGS sequence"/>
</dbReference>
<protein>
    <submittedName>
        <fullName evidence="3">Uncharacterized protein</fullName>
    </submittedName>
</protein>
<evidence type="ECO:0000313" key="4">
    <source>
        <dbReference type="Proteomes" id="UP000829196"/>
    </source>
</evidence>
<feature type="region of interest" description="Disordered" evidence="1">
    <location>
        <begin position="76"/>
        <end position="132"/>
    </location>
</feature>
<evidence type="ECO:0000256" key="1">
    <source>
        <dbReference type="SAM" id="MobiDB-lite"/>
    </source>
</evidence>
<dbReference type="OrthoDB" id="1903945at2759"/>
<evidence type="ECO:0000256" key="2">
    <source>
        <dbReference type="SAM" id="SignalP"/>
    </source>
</evidence>
<dbReference type="EMBL" id="JAGYWB010000011">
    <property type="protein sequence ID" value="KAI0504545.1"/>
    <property type="molecule type" value="Genomic_DNA"/>
</dbReference>
<feature type="signal peptide" evidence="2">
    <location>
        <begin position="1"/>
        <end position="23"/>
    </location>
</feature>
<feature type="chain" id="PRO_5035800355" evidence="2">
    <location>
        <begin position="24"/>
        <end position="132"/>
    </location>
</feature>
<keyword evidence="2" id="KW-0732">Signal</keyword>
<accession>A0A8T3B6C4</accession>
<organism evidence="3 4">
    <name type="scientific">Dendrobium nobile</name>
    <name type="common">Orchid</name>
    <dbReference type="NCBI Taxonomy" id="94219"/>
    <lineage>
        <taxon>Eukaryota</taxon>
        <taxon>Viridiplantae</taxon>
        <taxon>Streptophyta</taxon>
        <taxon>Embryophyta</taxon>
        <taxon>Tracheophyta</taxon>
        <taxon>Spermatophyta</taxon>
        <taxon>Magnoliopsida</taxon>
        <taxon>Liliopsida</taxon>
        <taxon>Asparagales</taxon>
        <taxon>Orchidaceae</taxon>
        <taxon>Epidendroideae</taxon>
        <taxon>Malaxideae</taxon>
        <taxon>Dendrobiinae</taxon>
        <taxon>Dendrobium</taxon>
    </lineage>
</organism>
<sequence length="132" mass="14730">MRPAMSLVNLLLLFLLFSDTAEGIRLEQHSLVSIHRISTQEAYLRGEARSSEEEVLCREGETCSGWNNRKMMMIKTREATASSPKSKGVKEIKGNSDQSPDKESTSPESYPDILDIAGMDYSPAKKKSPIHN</sequence>
<dbReference type="Pfam" id="PF21529">
    <property type="entry name" value="GLV1-2"/>
    <property type="match status" value="1"/>
</dbReference>
<proteinExistence type="predicted"/>
<gene>
    <name evidence="3" type="ORF">KFK09_015497</name>
</gene>
<dbReference type="PANTHER" id="PTHR33743:SF19">
    <property type="entry name" value="PROTEIN GOLVEN 6"/>
    <property type="match status" value="1"/>
</dbReference>
<reference evidence="3" key="1">
    <citation type="journal article" date="2022" name="Front. Genet.">
        <title>Chromosome-Scale Assembly of the Dendrobium nobile Genome Provides Insights Into the Molecular Mechanism of the Biosynthesis of the Medicinal Active Ingredient of Dendrobium.</title>
        <authorList>
            <person name="Xu Q."/>
            <person name="Niu S.-C."/>
            <person name="Li K.-L."/>
            <person name="Zheng P.-J."/>
            <person name="Zhang X.-J."/>
            <person name="Jia Y."/>
            <person name="Liu Y."/>
            <person name="Niu Y.-X."/>
            <person name="Yu L.-H."/>
            <person name="Chen D.-F."/>
            <person name="Zhang G.-Q."/>
        </authorList>
    </citation>
    <scope>NUCLEOTIDE SEQUENCE</scope>
    <source>
        <tissue evidence="3">Leaf</tissue>
    </source>
</reference>
<feature type="compositionally biased region" description="Basic and acidic residues" evidence="1">
    <location>
        <begin position="88"/>
        <end position="105"/>
    </location>
</feature>
<keyword evidence="4" id="KW-1185">Reference proteome</keyword>
<dbReference type="AlphaFoldDB" id="A0A8T3B6C4"/>
<comment type="caution">
    <text evidence="3">The sequence shown here is derived from an EMBL/GenBank/DDBJ whole genome shotgun (WGS) entry which is preliminary data.</text>
</comment>
<dbReference type="PANTHER" id="PTHR33743">
    <property type="entry name" value="PROTEIN GOLVEN 6-RELATED"/>
    <property type="match status" value="1"/>
</dbReference>
<name>A0A8T3B6C4_DENNO</name>
<dbReference type="InterPro" id="IPR049306">
    <property type="entry name" value="GLV1-2"/>
</dbReference>